<proteinExistence type="predicted"/>
<gene>
    <name evidence="1" type="ORF">DERYTH_LOCUS17673</name>
</gene>
<reference evidence="1" key="1">
    <citation type="submission" date="2021-06" db="EMBL/GenBank/DDBJ databases">
        <authorList>
            <person name="Kallberg Y."/>
            <person name="Tangrot J."/>
            <person name="Rosling A."/>
        </authorList>
    </citation>
    <scope>NUCLEOTIDE SEQUENCE</scope>
    <source>
        <strain evidence="1">MA453B</strain>
    </source>
</reference>
<sequence length="474" mass="55226">NEKNSAGVNLFWVRYSIDEWKQSIDDSDDSKFDVLRCPFTNLRRAFSLCTTKNEIDALVNFANSLGPDEKKNLLATGKEKYSKRLKNKFQKIKSADLLIPFMTENENIQQIFATIIDYDDFTTLVYEDPTNPLLSGIMDFASPHTLLKKIFSRRLINILSKFEEYNFDNEIRVYLESTINNSEEEKPTNSSISNHDLEVCIKAIKFFKHIWHQKKYEDKCLNINESTYTDDMFTYIMKDFCMEDADLITICGELETTCSRHRRQGLHEVSLLSEMDLSVGNFENALLGIDKSKRGHKIDAAIGIRLMNEHLIQFLIVESKKPGTDPSNDKKKQLQEQYDQINEMFCFYEDKFKKFITKELLKLMHRLFVIGARISDDQLEITVYDIPGSLIGRRRLFRQNVYVPSKMQFKHHTVDYLESLVGIKMLLKKLKSQLRTTEDILNKLVNEGNNNDKLQISMRTQTIVRNNRNSSGAM</sequence>
<name>A0A9N9NTQ1_9GLOM</name>
<dbReference type="EMBL" id="CAJVPY010016917">
    <property type="protein sequence ID" value="CAG8759426.1"/>
    <property type="molecule type" value="Genomic_DNA"/>
</dbReference>
<comment type="caution">
    <text evidence="1">The sequence shown here is derived from an EMBL/GenBank/DDBJ whole genome shotgun (WGS) entry which is preliminary data.</text>
</comment>
<organism evidence="1 2">
    <name type="scientific">Dentiscutata erythropus</name>
    <dbReference type="NCBI Taxonomy" id="1348616"/>
    <lineage>
        <taxon>Eukaryota</taxon>
        <taxon>Fungi</taxon>
        <taxon>Fungi incertae sedis</taxon>
        <taxon>Mucoromycota</taxon>
        <taxon>Glomeromycotina</taxon>
        <taxon>Glomeromycetes</taxon>
        <taxon>Diversisporales</taxon>
        <taxon>Gigasporaceae</taxon>
        <taxon>Dentiscutata</taxon>
    </lineage>
</organism>
<evidence type="ECO:0000313" key="1">
    <source>
        <dbReference type="EMBL" id="CAG8759426.1"/>
    </source>
</evidence>
<dbReference type="OrthoDB" id="2430840at2759"/>
<evidence type="ECO:0000313" key="2">
    <source>
        <dbReference type="Proteomes" id="UP000789405"/>
    </source>
</evidence>
<dbReference type="AlphaFoldDB" id="A0A9N9NTQ1"/>
<accession>A0A9N9NTQ1</accession>
<dbReference type="Proteomes" id="UP000789405">
    <property type="component" value="Unassembled WGS sequence"/>
</dbReference>
<keyword evidence="2" id="KW-1185">Reference proteome</keyword>
<protein>
    <submittedName>
        <fullName evidence="1">28652_t:CDS:1</fullName>
    </submittedName>
</protein>
<feature type="non-terminal residue" evidence="1">
    <location>
        <position position="1"/>
    </location>
</feature>